<evidence type="ECO:0000313" key="2">
    <source>
        <dbReference type="Proteomes" id="UP000001338"/>
    </source>
</evidence>
<dbReference type="AlphaFoldDB" id="A0A828Z706"/>
<dbReference type="EMBL" id="AFLV02000023">
    <property type="protein sequence ID" value="EKR65245.1"/>
    <property type="molecule type" value="Genomic_DNA"/>
</dbReference>
<reference evidence="1 2" key="1">
    <citation type="submission" date="2012-10" db="EMBL/GenBank/DDBJ databases">
        <authorList>
            <person name="Harkins D.M."/>
            <person name="Durkin A.S."/>
            <person name="Brinkac L.M."/>
            <person name="Haft D.H."/>
            <person name="Selengut J.D."/>
            <person name="Sanka R."/>
            <person name="DePew J."/>
            <person name="Purushe J."/>
            <person name="Whelen A.C."/>
            <person name="Vinetz J.M."/>
            <person name="Sutton G.G."/>
            <person name="Nierman W.C."/>
            <person name="Fouts D.E."/>
        </authorList>
    </citation>
    <scope>NUCLEOTIDE SEQUENCE [LARGE SCALE GENOMIC DNA]</scope>
    <source>
        <strain evidence="1 2">2006001853</strain>
    </source>
</reference>
<sequence length="55" mass="6397">MAGSDHAEFYSFRHCISFVLLCSLDALFENSLSILYVEIDPFIPRIEKDRILFTL</sequence>
<dbReference type="Proteomes" id="UP000001338">
    <property type="component" value="Unassembled WGS sequence"/>
</dbReference>
<name>A0A828Z706_9LEPT</name>
<organism evidence="1 2">
    <name type="scientific">Leptospira weilii str. 2006001853</name>
    <dbReference type="NCBI Taxonomy" id="1001589"/>
    <lineage>
        <taxon>Bacteria</taxon>
        <taxon>Pseudomonadati</taxon>
        <taxon>Spirochaetota</taxon>
        <taxon>Spirochaetia</taxon>
        <taxon>Leptospirales</taxon>
        <taxon>Leptospiraceae</taxon>
        <taxon>Leptospira</taxon>
    </lineage>
</organism>
<accession>A0A828Z706</accession>
<protein>
    <submittedName>
        <fullName evidence="1">Uncharacterized protein</fullName>
    </submittedName>
</protein>
<comment type="caution">
    <text evidence="1">The sequence shown here is derived from an EMBL/GenBank/DDBJ whole genome shotgun (WGS) entry which is preliminary data.</text>
</comment>
<proteinExistence type="predicted"/>
<gene>
    <name evidence="1" type="ORF">LEP1GSC036_0277</name>
</gene>
<evidence type="ECO:0000313" key="1">
    <source>
        <dbReference type="EMBL" id="EKR65245.1"/>
    </source>
</evidence>